<dbReference type="Gene3D" id="3.30.450.40">
    <property type="match status" value="2"/>
</dbReference>
<evidence type="ECO:0000259" key="4">
    <source>
        <dbReference type="PROSITE" id="PS51077"/>
    </source>
</evidence>
<evidence type="ECO:0000256" key="2">
    <source>
        <dbReference type="ARBA" id="ARBA00023125"/>
    </source>
</evidence>
<dbReference type="Pfam" id="PF09339">
    <property type="entry name" value="HTH_IclR"/>
    <property type="match status" value="1"/>
</dbReference>
<evidence type="ECO:0000313" key="7">
    <source>
        <dbReference type="Proteomes" id="UP000627369"/>
    </source>
</evidence>
<dbReference type="InterPro" id="IPR050707">
    <property type="entry name" value="HTH_MetabolicPath_Reg"/>
</dbReference>
<protein>
    <recommendedName>
        <fullName evidence="8">IclR family transcriptional regulator</fullName>
    </recommendedName>
</protein>
<dbReference type="InterPro" id="IPR005471">
    <property type="entry name" value="Tscrpt_reg_IclR_N"/>
</dbReference>
<evidence type="ECO:0008006" key="8">
    <source>
        <dbReference type="Google" id="ProtNLM"/>
    </source>
</evidence>
<proteinExistence type="predicted"/>
<feature type="domain" description="HTH iclR-type" evidence="4">
    <location>
        <begin position="6"/>
        <end position="73"/>
    </location>
</feature>
<evidence type="ECO:0000256" key="3">
    <source>
        <dbReference type="ARBA" id="ARBA00023163"/>
    </source>
</evidence>
<reference evidence="6" key="2">
    <citation type="submission" date="2020-09" db="EMBL/GenBank/DDBJ databases">
        <authorList>
            <person name="Sun Q."/>
            <person name="Zhou Y."/>
        </authorList>
    </citation>
    <scope>NUCLEOTIDE SEQUENCE</scope>
    <source>
        <strain evidence="6">CGMCC 4.7398</strain>
    </source>
</reference>
<keyword evidence="7" id="KW-1185">Reference proteome</keyword>
<dbReference type="InterPro" id="IPR029016">
    <property type="entry name" value="GAF-like_dom_sf"/>
</dbReference>
<dbReference type="PANTHER" id="PTHR30136">
    <property type="entry name" value="HELIX-TURN-HELIX TRANSCRIPTIONAL REGULATOR, ICLR FAMILY"/>
    <property type="match status" value="1"/>
</dbReference>
<dbReference type="SMART" id="SM00346">
    <property type="entry name" value="HTH_ICLR"/>
    <property type="match status" value="1"/>
</dbReference>
<dbReference type="SUPFAM" id="SSF46785">
    <property type="entry name" value="Winged helix' DNA-binding domain"/>
    <property type="match status" value="1"/>
</dbReference>
<evidence type="ECO:0000313" key="6">
    <source>
        <dbReference type="EMBL" id="GHH73290.1"/>
    </source>
</evidence>
<dbReference type="SUPFAM" id="SSF55781">
    <property type="entry name" value="GAF domain-like"/>
    <property type="match status" value="1"/>
</dbReference>
<dbReference type="GO" id="GO:0003677">
    <property type="term" value="F:DNA binding"/>
    <property type="evidence" value="ECO:0007669"/>
    <property type="project" value="UniProtKB-KW"/>
</dbReference>
<dbReference type="InterPro" id="IPR014757">
    <property type="entry name" value="Tscrpt_reg_IclR_C"/>
</dbReference>
<dbReference type="RefSeq" id="WP_189669532.1">
    <property type="nucleotide sequence ID" value="NZ_BNAS01000003.1"/>
</dbReference>
<reference evidence="6" key="1">
    <citation type="journal article" date="2014" name="Int. J. Syst. Evol. Microbiol.">
        <title>Complete genome sequence of Corynebacterium casei LMG S-19264T (=DSM 44701T), isolated from a smear-ripened cheese.</title>
        <authorList>
            <consortium name="US DOE Joint Genome Institute (JGI-PGF)"/>
            <person name="Walter F."/>
            <person name="Albersmeier A."/>
            <person name="Kalinowski J."/>
            <person name="Ruckert C."/>
        </authorList>
    </citation>
    <scope>NUCLEOTIDE SEQUENCE</scope>
    <source>
        <strain evidence="6">CGMCC 4.7398</strain>
    </source>
</reference>
<evidence type="ECO:0000259" key="5">
    <source>
        <dbReference type="PROSITE" id="PS51078"/>
    </source>
</evidence>
<dbReference type="Proteomes" id="UP000627369">
    <property type="component" value="Unassembled WGS sequence"/>
</dbReference>
<dbReference type="Pfam" id="PF01614">
    <property type="entry name" value="IclR_C"/>
    <property type="match status" value="1"/>
</dbReference>
<gene>
    <name evidence="6" type="ORF">GCM10017772_24320</name>
</gene>
<comment type="caution">
    <text evidence="6">The sequence shown here is derived from an EMBL/GenBank/DDBJ whole genome shotgun (WGS) entry which is preliminary data.</text>
</comment>
<evidence type="ECO:0000256" key="1">
    <source>
        <dbReference type="ARBA" id="ARBA00023015"/>
    </source>
</evidence>
<dbReference type="EMBL" id="BNAS01000003">
    <property type="protein sequence ID" value="GHH73290.1"/>
    <property type="molecule type" value="Genomic_DNA"/>
</dbReference>
<keyword evidence="2" id="KW-0238">DNA-binding</keyword>
<name>A0A919FX88_9MICO</name>
<keyword evidence="3" id="KW-0804">Transcription</keyword>
<dbReference type="GO" id="GO:0003700">
    <property type="term" value="F:DNA-binding transcription factor activity"/>
    <property type="evidence" value="ECO:0007669"/>
    <property type="project" value="TreeGrafter"/>
</dbReference>
<dbReference type="AlphaFoldDB" id="A0A919FX88"/>
<accession>A0A919FX88</accession>
<keyword evidence="1" id="KW-0805">Transcription regulation</keyword>
<dbReference type="PROSITE" id="PS51077">
    <property type="entry name" value="HTH_ICLR"/>
    <property type="match status" value="1"/>
</dbReference>
<dbReference type="InterPro" id="IPR036390">
    <property type="entry name" value="WH_DNA-bd_sf"/>
</dbReference>
<dbReference type="InterPro" id="IPR036388">
    <property type="entry name" value="WH-like_DNA-bd_sf"/>
</dbReference>
<dbReference type="GO" id="GO:0045892">
    <property type="term" value="P:negative regulation of DNA-templated transcription"/>
    <property type="evidence" value="ECO:0007669"/>
    <property type="project" value="TreeGrafter"/>
</dbReference>
<dbReference type="Gene3D" id="1.10.10.10">
    <property type="entry name" value="Winged helix-like DNA-binding domain superfamily/Winged helix DNA-binding domain"/>
    <property type="match status" value="1"/>
</dbReference>
<feature type="domain" description="IclR-ED" evidence="5">
    <location>
        <begin position="67"/>
        <end position="215"/>
    </location>
</feature>
<dbReference type="PROSITE" id="PS51078">
    <property type="entry name" value="ICLR_ED"/>
    <property type="match status" value="1"/>
</dbReference>
<sequence length="226" mass="23236">MAEAGTRTAERVLALLAVVCERGRANLSEAARATGLAPSTALRLLRTLEGAGFVRRDDDASFTPGGRIIQLGAQALSNESLVDLARPAMKTLAEATGESVYLSSIGHHETALYIAIVEGSHSIRHRSWVGGTIPLDGTAAGQALTGAVPPGSWALVRSGVESDVTGIAAPIQVGRRVVAAMSLVVPSYRLSEDDAARYGRLLAAEVATISSELGGPAGQNLEGATA</sequence>
<dbReference type="PANTHER" id="PTHR30136:SF35">
    <property type="entry name" value="HTH-TYPE TRANSCRIPTIONAL REGULATOR RV1719"/>
    <property type="match status" value="1"/>
</dbReference>
<organism evidence="6 7">
    <name type="scientific">Promicromonospora soli</name>
    <dbReference type="NCBI Taxonomy" id="2035533"/>
    <lineage>
        <taxon>Bacteria</taxon>
        <taxon>Bacillati</taxon>
        <taxon>Actinomycetota</taxon>
        <taxon>Actinomycetes</taxon>
        <taxon>Micrococcales</taxon>
        <taxon>Promicromonosporaceae</taxon>
        <taxon>Promicromonospora</taxon>
    </lineage>
</organism>